<sequence length="782" mass="86079">MKKQYIYGSIAALVLSGAAYQLGHYNALKATEDGSIQYVAAGKDDSSKLAKHQEKTPDQISAEEGIDAEQIVVKITDKGYVTSHGDHYHFFNGKVPYDAILSEELIITDPNYVFNEADVINEVEDGYIIKVDGNYYLYLKPGSKRKNIRSKGDIEKQKAKHPVDGHQHKGGDAKNQQMQSGRYKPYTTDDGYVFTVNSIMDDLGDAYLVSHGDHIHYVPKADLNPDELAAAQAYWSARNGGGASSVAGGRGGSSGYSPVSYQPVVNPASGNQGAGTMAEWEVLLRQLYALPLSQRYTEKDGLVFDPIQITRRLRDGVVVPHGDHFHVIPYAKMSDLEVRIAQIIPIGARLSTPVPQPVPAPKPVVTPQPAPTPQPTPTPVPTPQPKKIMLTFQGKTFPAVKKGLDGQPYSTSDGYVFSPDSIYSVDEDGITAIHTNHTHFIPFNELEQSELDQVAQWLAKKHSVVVAPADIEKAISDMEEKAALIENRAVRNRYEDKIALLEDRLFAVTKRSGKEPLSTIAEECKKLAKAIEQELKNPTPKDKPVDTRTAREIYDAVQPALLVPVKDIPYNMDQTVSIKDGNTFVIPHTDHYHNIKMEWFDAGGLYEAPEGYTLEQLFATVKYYLLHPEERPKVDGWGDNSDHGSGHTGGADLPHGVEPAPAKPTEDTDDDDQDADVDTDGDADLDVDVNPTDTGSVTTPKGTDDEVDFHKTQAAKAVEDELWNLYKLADTVKDEELVAGYEEEIEVLFNRFTVLTKTSTSDSLEAIQNDAKNLAKKMEAKG</sequence>
<feature type="region of interest" description="Disordered" evidence="1">
    <location>
        <begin position="148"/>
        <end position="181"/>
    </location>
</feature>
<feature type="region of interest" description="Disordered" evidence="1">
    <location>
        <begin position="634"/>
        <end position="705"/>
    </location>
</feature>
<evidence type="ECO:0000256" key="1">
    <source>
        <dbReference type="SAM" id="MobiDB-lite"/>
    </source>
</evidence>
<dbReference type="Proteomes" id="UP000198604">
    <property type="component" value="Unassembled WGS sequence"/>
</dbReference>
<keyword evidence="3" id="KW-1185">Reference proteome</keyword>
<dbReference type="EMBL" id="CTEN01000001">
    <property type="protein sequence ID" value="CQR24121.1"/>
    <property type="molecule type" value="Genomic_DNA"/>
</dbReference>
<name>A0A0E4H6Y8_9STRE</name>
<accession>A0A0E4H6Y8</accession>
<dbReference type="SUPFAM" id="SSF142887">
    <property type="entry name" value="PhtA domain-like"/>
    <property type="match status" value="3"/>
</dbReference>
<feature type="compositionally biased region" description="Polar residues" evidence="1">
    <location>
        <begin position="691"/>
        <end position="701"/>
    </location>
</feature>
<dbReference type="InterPro" id="IPR037228">
    <property type="entry name" value="PhtA_dom_sf"/>
</dbReference>
<feature type="compositionally biased region" description="Acidic residues" evidence="1">
    <location>
        <begin position="667"/>
        <end position="687"/>
    </location>
</feature>
<evidence type="ECO:0000313" key="2">
    <source>
        <dbReference type="EMBL" id="CQR24121.1"/>
    </source>
</evidence>
<dbReference type="OrthoDB" id="3264350at2"/>
<feature type="region of interest" description="Disordered" evidence="1">
    <location>
        <begin position="355"/>
        <end position="383"/>
    </location>
</feature>
<protein>
    <submittedName>
        <fullName evidence="2">Streptococcal histidine triad family protein</fullName>
    </submittedName>
</protein>
<dbReference type="STRING" id="1608583.BN1356_00484"/>
<evidence type="ECO:0000313" key="3">
    <source>
        <dbReference type="Proteomes" id="UP000198604"/>
    </source>
</evidence>
<dbReference type="AlphaFoldDB" id="A0A0E4H6Y8"/>
<proteinExistence type="predicted"/>
<dbReference type="InterPro" id="IPR023832">
    <property type="entry name" value="His_triad_protein"/>
</dbReference>
<dbReference type="InterPro" id="IPR006270">
    <property type="entry name" value="Strep_his_triad_rpt"/>
</dbReference>
<dbReference type="Pfam" id="PF04270">
    <property type="entry name" value="Strep_his_triad"/>
    <property type="match status" value="6"/>
</dbReference>
<feature type="compositionally biased region" description="Basic and acidic residues" evidence="1">
    <location>
        <begin position="150"/>
        <end position="172"/>
    </location>
</feature>
<feature type="compositionally biased region" description="Basic and acidic residues" evidence="1">
    <location>
        <begin position="634"/>
        <end position="645"/>
    </location>
</feature>
<dbReference type="NCBIfam" id="TIGR01363">
    <property type="entry name" value="strep_his_triad"/>
    <property type="match status" value="1"/>
</dbReference>
<dbReference type="RefSeq" id="WP_093649824.1">
    <property type="nucleotide sequence ID" value="NZ_CTEN01000001.1"/>
</dbReference>
<gene>
    <name evidence="2" type="ORF">BN1356_00484</name>
</gene>
<organism evidence="2 3">
    <name type="scientific">Streptococcus varani</name>
    <dbReference type="NCBI Taxonomy" id="1608583"/>
    <lineage>
        <taxon>Bacteria</taxon>
        <taxon>Bacillati</taxon>
        <taxon>Bacillota</taxon>
        <taxon>Bacilli</taxon>
        <taxon>Lactobacillales</taxon>
        <taxon>Streptococcaceae</taxon>
        <taxon>Streptococcus</taxon>
    </lineage>
</organism>
<dbReference type="Gene3D" id="3.10.50.90">
    <property type="match status" value="4"/>
</dbReference>
<reference evidence="3" key="1">
    <citation type="submission" date="2015-03" db="EMBL/GenBank/DDBJ databases">
        <authorList>
            <person name="Urmite Genomes"/>
        </authorList>
    </citation>
    <scope>NUCLEOTIDE SEQUENCE [LARGE SCALE GENOMIC DNA]</scope>
    <source>
        <strain evidence="3">FF10</strain>
    </source>
</reference>